<evidence type="ECO:0008006" key="3">
    <source>
        <dbReference type="Google" id="ProtNLM"/>
    </source>
</evidence>
<dbReference type="Proteomes" id="UP000241964">
    <property type="component" value="Unassembled WGS sequence"/>
</dbReference>
<protein>
    <recommendedName>
        <fullName evidence="3">NinB protein</fullName>
    </recommendedName>
</protein>
<accession>A0A2P8FNZ8</accession>
<evidence type="ECO:0000313" key="2">
    <source>
        <dbReference type="Proteomes" id="UP000241964"/>
    </source>
</evidence>
<comment type="caution">
    <text evidence="1">The sequence shown here is derived from an EMBL/GenBank/DDBJ whole genome shotgun (WGS) entry which is preliminary data.</text>
</comment>
<dbReference type="InterPro" id="IPR036619">
    <property type="entry name" value="NinB_sf"/>
</dbReference>
<evidence type="ECO:0000313" key="1">
    <source>
        <dbReference type="EMBL" id="PSL23446.1"/>
    </source>
</evidence>
<sequence length="130" mass="14769">MEQTFIIANEQVRKNAMSALMDAPIGSGVSFTKKKKTRQQEKYLHVIINIICKHNGADPDDLKDDIKIPILGFTEHTHNGNTYVRVKSSKHISDDQYGKLIDAALIVADFLNIKIHPPSYYGYQFHDPRS</sequence>
<reference evidence="1 2" key="1">
    <citation type="submission" date="2018-03" db="EMBL/GenBank/DDBJ databases">
        <title>Genomic Encyclopedia of Archaeal and Bacterial Type Strains, Phase II (KMG-II): from individual species to whole genera.</title>
        <authorList>
            <person name="Goeker M."/>
        </authorList>
    </citation>
    <scope>NUCLEOTIDE SEQUENCE [LARGE SCALE GENOMIC DNA]</scope>
    <source>
        <strain evidence="1 2">DSM 29057</strain>
    </source>
</reference>
<organism evidence="1 2">
    <name type="scientific">Dyadobacter jiangsuensis</name>
    <dbReference type="NCBI Taxonomy" id="1591085"/>
    <lineage>
        <taxon>Bacteria</taxon>
        <taxon>Pseudomonadati</taxon>
        <taxon>Bacteroidota</taxon>
        <taxon>Cytophagia</taxon>
        <taxon>Cytophagales</taxon>
        <taxon>Spirosomataceae</taxon>
        <taxon>Dyadobacter</taxon>
    </lineage>
</organism>
<dbReference type="RefSeq" id="WP_106598573.1">
    <property type="nucleotide sequence ID" value="NZ_PYAS01000016.1"/>
</dbReference>
<dbReference type="EMBL" id="PYAS01000016">
    <property type="protein sequence ID" value="PSL23446.1"/>
    <property type="molecule type" value="Genomic_DNA"/>
</dbReference>
<dbReference type="AlphaFoldDB" id="A0A2P8FNZ8"/>
<gene>
    <name evidence="1" type="ORF">CLV60_1161</name>
</gene>
<proteinExistence type="predicted"/>
<keyword evidence="2" id="KW-1185">Reference proteome</keyword>
<name>A0A2P8FNZ8_9BACT</name>
<dbReference type="Gene3D" id="1.10.3790.10">
    <property type="entry name" value="NinB"/>
    <property type="match status" value="1"/>
</dbReference>
<dbReference type="SUPFAM" id="SSF103370">
    <property type="entry name" value="NinB"/>
    <property type="match status" value="1"/>
</dbReference>